<comment type="caution">
    <text evidence="2">The sequence shown here is derived from an EMBL/GenBank/DDBJ whole genome shotgun (WGS) entry which is preliminary data.</text>
</comment>
<keyword evidence="3" id="KW-1185">Reference proteome</keyword>
<sequence length="236" mass="26538">MDYTASTINLQLAEYMRAFCFLSKLTTASKIVFSHCQQWVLSTDLLLRPGLRRPQLPSLPLRESLRKSANFIFLRIVMQQTIWKLDSDCKLAKHLKRTMDEIRRHNLAMLLPASPINTSQELDGDESCSTANSEVLGDSNMDEPVSCVQTAPERTSYESDTEDIHEMQDTVAHEVPEIEATANESQATTRKRTLDDDETPMPLAKRVRTWIGGVFTSRTAYDVSTGNVKAGQDLVA</sequence>
<evidence type="ECO:0000313" key="2">
    <source>
        <dbReference type="EMBL" id="KAF5549539.1"/>
    </source>
</evidence>
<feature type="region of interest" description="Disordered" evidence="1">
    <location>
        <begin position="118"/>
        <end position="145"/>
    </location>
</feature>
<proteinExistence type="predicted"/>
<gene>
    <name evidence="2" type="ORF">FMEXI_4240</name>
</gene>
<accession>A0A8H5J650</accession>
<feature type="compositionally biased region" description="Polar residues" evidence="1">
    <location>
        <begin position="118"/>
        <end position="133"/>
    </location>
</feature>
<name>A0A8H5J650_9HYPO</name>
<evidence type="ECO:0000313" key="3">
    <source>
        <dbReference type="Proteomes" id="UP000522262"/>
    </source>
</evidence>
<evidence type="ECO:0000256" key="1">
    <source>
        <dbReference type="SAM" id="MobiDB-lite"/>
    </source>
</evidence>
<dbReference type="EMBL" id="JAAOAM010000088">
    <property type="protein sequence ID" value="KAF5549539.1"/>
    <property type="molecule type" value="Genomic_DNA"/>
</dbReference>
<organism evidence="2 3">
    <name type="scientific">Fusarium mexicanum</name>
    <dbReference type="NCBI Taxonomy" id="751941"/>
    <lineage>
        <taxon>Eukaryota</taxon>
        <taxon>Fungi</taxon>
        <taxon>Dikarya</taxon>
        <taxon>Ascomycota</taxon>
        <taxon>Pezizomycotina</taxon>
        <taxon>Sordariomycetes</taxon>
        <taxon>Hypocreomycetidae</taxon>
        <taxon>Hypocreales</taxon>
        <taxon>Nectriaceae</taxon>
        <taxon>Fusarium</taxon>
        <taxon>Fusarium fujikuroi species complex</taxon>
    </lineage>
</organism>
<reference evidence="2 3" key="1">
    <citation type="submission" date="2020-05" db="EMBL/GenBank/DDBJ databases">
        <title>Identification and distribution of gene clusters putatively required for synthesis of sphingolipid metabolism inhibitors in phylogenetically diverse species of the filamentous fungus Fusarium.</title>
        <authorList>
            <person name="Kim H.-S."/>
            <person name="Busman M."/>
            <person name="Brown D.W."/>
            <person name="Divon H."/>
            <person name="Uhlig S."/>
            <person name="Proctor R.H."/>
        </authorList>
    </citation>
    <scope>NUCLEOTIDE SEQUENCE [LARGE SCALE GENOMIC DNA]</scope>
    <source>
        <strain evidence="2 3">NRRL 53147</strain>
    </source>
</reference>
<dbReference type="Proteomes" id="UP000522262">
    <property type="component" value="Unassembled WGS sequence"/>
</dbReference>
<dbReference type="AlphaFoldDB" id="A0A8H5J650"/>
<protein>
    <submittedName>
        <fullName evidence="2">Uncharacterized protein</fullName>
    </submittedName>
</protein>